<gene>
    <name evidence="1" type="ORF">SIN8267_01463</name>
</gene>
<dbReference type="InterPro" id="IPR012434">
    <property type="entry name" value="DUF1631"/>
</dbReference>
<evidence type="ECO:0008006" key="3">
    <source>
        <dbReference type="Google" id="ProtNLM"/>
    </source>
</evidence>
<evidence type="ECO:0000313" key="1">
    <source>
        <dbReference type="EMBL" id="CAH0991360.1"/>
    </source>
</evidence>
<organism evidence="1 2">
    <name type="scientific">Sinobacterium norvegicum</name>
    <dbReference type="NCBI Taxonomy" id="1641715"/>
    <lineage>
        <taxon>Bacteria</taxon>
        <taxon>Pseudomonadati</taxon>
        <taxon>Pseudomonadota</taxon>
        <taxon>Gammaproteobacteria</taxon>
        <taxon>Cellvibrionales</taxon>
        <taxon>Spongiibacteraceae</taxon>
        <taxon>Sinobacterium</taxon>
    </lineage>
</organism>
<dbReference type="Proteomes" id="UP000838100">
    <property type="component" value="Unassembled WGS sequence"/>
</dbReference>
<proteinExistence type="predicted"/>
<keyword evidence="2" id="KW-1185">Reference proteome</keyword>
<sequence length="773" mass="86150">MNTSEQKIVPLRSAAASDNQRAKSLPTPLLSLQGRAKLKLLELLAGVFNNIDDNLFELASRADNNGDQNLYFESMREVRMQRRGIELNFGKAISHSVAEVVNEAPRVAVEASADSLSLLEHHELEQIVALDGMVAKSLGECNNELMLLTARCDALLTDRQLSFEDNPLSPKVLGKAFVDACDNLDIDIKSKLMLFKLFDKQVFGKLQPFYQQCNAQLEGDGILPNLVLADAYRAINPDAEESLLGADSLTQQPPQDDGVSLDQMDVFGAEQESSPVDLPEQDVFRSVQQLMTQLQRFSATDTQAKLAPRTRAVSRDQVVSALSEIQAKSAQLPVDDLGYVAVAPSHNDLKMASEQLVKQLTEASGGQSRRIGQLDEDAINLVEMLFGYILDDKNLSTAMKALIARLQIPLIKVAMLDKELFNSSQHPARLLLNELAANALGWNRAKGAQRDKLYSKIEQIVDQITTEFDDDISLFQQLLVDLIAFNESEDRRARLVEQRTLTAEQGRAKSENARRQVERQLVERIQRAESGGHELPVVVTRFLGQAWSDVLFLICLREGVEGEQWRRAMKLVDNLLWSVSPLKTSEQRQRLLKVMPTLLRSLRSGLQQIGHSEFDTTELFEQLEALHMANVRGELHAVANEYKQQAEQQSVAPTSLDEALAGGADAGASEGEDFCADEDILEMVDSMVAGSWVEVSDNDEQQLRARLAAIIKSTERYIFVNRAGVKVADWLRGELAAEVEKGHVKLLESGLLFDRALESVINNLREMKDQRRR</sequence>
<protein>
    <recommendedName>
        <fullName evidence="3">Thymidine phosphorylase</fullName>
    </recommendedName>
</protein>
<reference evidence="1" key="1">
    <citation type="submission" date="2021-12" db="EMBL/GenBank/DDBJ databases">
        <authorList>
            <person name="Rodrigo-Torres L."/>
            <person name="Arahal R. D."/>
            <person name="Lucena T."/>
        </authorList>
    </citation>
    <scope>NUCLEOTIDE SEQUENCE</scope>
    <source>
        <strain evidence="1">CECT 8267</strain>
    </source>
</reference>
<evidence type="ECO:0000313" key="2">
    <source>
        <dbReference type="Proteomes" id="UP000838100"/>
    </source>
</evidence>
<comment type="caution">
    <text evidence="1">The sequence shown here is derived from an EMBL/GenBank/DDBJ whole genome shotgun (WGS) entry which is preliminary data.</text>
</comment>
<accession>A0ABN8EI53</accession>
<name>A0ABN8EI53_9GAMM</name>
<dbReference type="EMBL" id="CAKLPX010000001">
    <property type="protein sequence ID" value="CAH0991360.1"/>
    <property type="molecule type" value="Genomic_DNA"/>
</dbReference>
<dbReference type="RefSeq" id="WP_237444010.1">
    <property type="nucleotide sequence ID" value="NZ_CAKLPX010000001.1"/>
</dbReference>
<dbReference type="Pfam" id="PF07793">
    <property type="entry name" value="DUF1631"/>
    <property type="match status" value="1"/>
</dbReference>